<reference evidence="2" key="1">
    <citation type="submission" date="2017-09" db="EMBL/GenBank/DDBJ databases">
        <title>Depth-based differentiation of microbial function through sediment-hosted aquifers and enrichment of novel symbionts in the deep terrestrial subsurface.</title>
        <authorList>
            <person name="Probst A.J."/>
            <person name="Ladd B."/>
            <person name="Jarett J.K."/>
            <person name="Geller-Mcgrath D.E."/>
            <person name="Sieber C.M.K."/>
            <person name="Emerson J.B."/>
            <person name="Anantharaman K."/>
            <person name="Thomas B.C."/>
            <person name="Malmstrom R."/>
            <person name="Stieglmeier M."/>
            <person name="Klingl A."/>
            <person name="Woyke T."/>
            <person name="Ryan C.M."/>
            <person name="Banfield J.F."/>
        </authorList>
    </citation>
    <scope>NUCLEOTIDE SEQUENCE [LARGE SCALE GENOMIC DNA]</scope>
</reference>
<dbReference type="Gene3D" id="3.30.160.250">
    <property type="match status" value="1"/>
</dbReference>
<protein>
    <recommendedName>
        <fullName evidence="3">HicB-like antitoxin of toxin-antitoxin system domain-containing protein</fullName>
    </recommendedName>
</protein>
<comment type="caution">
    <text evidence="1">The sequence shown here is derived from an EMBL/GenBank/DDBJ whole genome shotgun (WGS) entry which is preliminary data.</text>
</comment>
<organism evidence="1 2">
    <name type="scientific">Candidatus Roizmanbacteria bacterium CG07_land_8_20_14_0_80_34_15</name>
    <dbReference type="NCBI Taxonomy" id="1974849"/>
    <lineage>
        <taxon>Bacteria</taxon>
        <taxon>Candidatus Roizmaniibacteriota</taxon>
    </lineage>
</organism>
<dbReference type="Proteomes" id="UP000230184">
    <property type="component" value="Unassembled WGS sequence"/>
</dbReference>
<feature type="non-terminal residue" evidence="1">
    <location>
        <position position="1"/>
    </location>
</feature>
<evidence type="ECO:0000313" key="1">
    <source>
        <dbReference type="EMBL" id="PIU37299.1"/>
    </source>
</evidence>
<gene>
    <name evidence="1" type="ORF">COT02_01575</name>
</gene>
<proteinExistence type="predicted"/>
<dbReference type="EMBL" id="PEWY01000046">
    <property type="protein sequence ID" value="PIU37299.1"/>
    <property type="molecule type" value="Genomic_DNA"/>
</dbReference>
<dbReference type="AlphaFoldDB" id="A0A2M6YUX2"/>
<dbReference type="InterPro" id="IPR035069">
    <property type="entry name" value="TTHA1013/TTHA0281-like"/>
</dbReference>
<evidence type="ECO:0000313" key="2">
    <source>
        <dbReference type="Proteomes" id="UP000230184"/>
    </source>
</evidence>
<sequence length="99" mass="11451">VIMSHIMKPYNYPVTIKILYEKEAKEAPYIAYIPEFDVSSCGKTEIEAIKNVNQTLEITIEEVKRKGNLEEFLQESGISVKKSLFSFPKIIIQPFSFYL</sequence>
<evidence type="ECO:0008006" key="3">
    <source>
        <dbReference type="Google" id="ProtNLM"/>
    </source>
</evidence>
<accession>A0A2M6YUX2</accession>
<name>A0A2M6YUX2_9BACT</name>
<dbReference type="SUPFAM" id="SSF143100">
    <property type="entry name" value="TTHA1013/TTHA0281-like"/>
    <property type="match status" value="1"/>
</dbReference>